<gene>
    <name evidence="1" type="ORF">A9A72_122482</name>
</gene>
<proteinExistence type="predicted"/>
<name>A0A5S5BEG0_STUST</name>
<organism evidence="1 2">
    <name type="scientific">Stutzerimonas stutzeri</name>
    <name type="common">Pseudomonas stutzeri</name>
    <dbReference type="NCBI Taxonomy" id="316"/>
    <lineage>
        <taxon>Bacteria</taxon>
        <taxon>Pseudomonadati</taxon>
        <taxon>Pseudomonadota</taxon>
        <taxon>Gammaproteobacteria</taxon>
        <taxon>Pseudomonadales</taxon>
        <taxon>Pseudomonadaceae</taxon>
        <taxon>Stutzerimonas</taxon>
    </lineage>
</organism>
<accession>A0A5S5BEG0</accession>
<evidence type="ECO:0000313" key="1">
    <source>
        <dbReference type="EMBL" id="TYP65354.1"/>
    </source>
</evidence>
<comment type="caution">
    <text evidence="1">The sequence shown here is derived from an EMBL/GenBank/DDBJ whole genome shotgun (WGS) entry which is preliminary data.</text>
</comment>
<dbReference type="AlphaFoldDB" id="A0A5S5BEG0"/>
<evidence type="ECO:0000313" key="2">
    <source>
        <dbReference type="Proteomes" id="UP000324282"/>
    </source>
</evidence>
<reference evidence="1 2" key="1">
    <citation type="submission" date="2019-07" db="EMBL/GenBank/DDBJ databases">
        <title>Deep subsurface shale carbon reservoir microbial communities from Ohio and West Virginia, USA.</title>
        <authorList>
            <person name="Wrighton K."/>
        </authorList>
    </citation>
    <scope>NUCLEOTIDE SEQUENCE [LARGE SCALE GENOMIC DNA]</scope>
    <source>
        <strain evidence="1 2">NP_8Ht</strain>
    </source>
</reference>
<dbReference type="OrthoDB" id="7068546at2"/>
<dbReference type="RefSeq" id="WP_148924763.1">
    <property type="nucleotide sequence ID" value="NZ_VNHQ01000012.1"/>
</dbReference>
<protein>
    <submittedName>
        <fullName evidence="1">Uncharacterized protein</fullName>
    </submittedName>
</protein>
<dbReference type="EMBL" id="VNHQ01000012">
    <property type="protein sequence ID" value="TYP65354.1"/>
    <property type="molecule type" value="Genomic_DNA"/>
</dbReference>
<dbReference type="Proteomes" id="UP000324282">
    <property type="component" value="Unassembled WGS sequence"/>
</dbReference>
<sequence length="59" mass="7005">MDKEQQQGRQQFFDENSSYEYISENGWLILEPFGVYLSHCFGFDDILGMSPQPRDVYTF</sequence>